<protein>
    <submittedName>
        <fullName evidence="1">Uncharacterized protein</fullName>
    </submittedName>
</protein>
<comment type="caution">
    <text evidence="1">The sequence shown here is derived from an EMBL/GenBank/DDBJ whole genome shotgun (WGS) entry which is preliminary data.</text>
</comment>
<keyword evidence="2" id="KW-1185">Reference proteome</keyword>
<dbReference type="EMBL" id="CM026421">
    <property type="protein sequence ID" value="KAG0591201.1"/>
    <property type="molecule type" value="Genomic_DNA"/>
</dbReference>
<organism evidence="1 2">
    <name type="scientific">Ceratodon purpureus</name>
    <name type="common">Fire moss</name>
    <name type="synonym">Dicranum purpureum</name>
    <dbReference type="NCBI Taxonomy" id="3225"/>
    <lineage>
        <taxon>Eukaryota</taxon>
        <taxon>Viridiplantae</taxon>
        <taxon>Streptophyta</taxon>
        <taxon>Embryophyta</taxon>
        <taxon>Bryophyta</taxon>
        <taxon>Bryophytina</taxon>
        <taxon>Bryopsida</taxon>
        <taxon>Dicranidae</taxon>
        <taxon>Pseudoditrichales</taxon>
        <taxon>Ditrichaceae</taxon>
        <taxon>Ceratodon</taxon>
    </lineage>
</organism>
<gene>
    <name evidence="1" type="ORF">KC19_1G157600</name>
</gene>
<name>A0A8T0J8X6_CERPU</name>
<sequence length="98" mass="10575">MNTCDCPGLLSSCFVAELSNFIPSSFIKCDSSDSSNMVDSSGQASDQSLIMAKKLVYKEDFEGVIVPNSFKVKPSTASGLQGGQLTLFIPFIRKISRL</sequence>
<accession>A0A8T0J8X6</accession>
<proteinExistence type="predicted"/>
<dbReference type="Proteomes" id="UP000822688">
    <property type="component" value="Chromosome 1"/>
</dbReference>
<evidence type="ECO:0000313" key="1">
    <source>
        <dbReference type="EMBL" id="KAG0591201.1"/>
    </source>
</evidence>
<evidence type="ECO:0000313" key="2">
    <source>
        <dbReference type="Proteomes" id="UP000822688"/>
    </source>
</evidence>
<dbReference type="AlphaFoldDB" id="A0A8T0J8X6"/>
<reference evidence="1" key="1">
    <citation type="submission" date="2020-06" db="EMBL/GenBank/DDBJ databases">
        <title>WGS assembly of Ceratodon purpureus strain R40.</title>
        <authorList>
            <person name="Carey S.B."/>
            <person name="Jenkins J."/>
            <person name="Shu S."/>
            <person name="Lovell J.T."/>
            <person name="Sreedasyam A."/>
            <person name="Maumus F."/>
            <person name="Tiley G.P."/>
            <person name="Fernandez-Pozo N."/>
            <person name="Barry K."/>
            <person name="Chen C."/>
            <person name="Wang M."/>
            <person name="Lipzen A."/>
            <person name="Daum C."/>
            <person name="Saski C.A."/>
            <person name="Payton A.C."/>
            <person name="Mcbreen J.C."/>
            <person name="Conrad R.E."/>
            <person name="Kollar L.M."/>
            <person name="Olsson S."/>
            <person name="Huttunen S."/>
            <person name="Landis J.B."/>
            <person name="Wickett N.J."/>
            <person name="Johnson M.G."/>
            <person name="Rensing S.A."/>
            <person name="Grimwood J."/>
            <person name="Schmutz J."/>
            <person name="Mcdaniel S.F."/>
        </authorList>
    </citation>
    <scope>NUCLEOTIDE SEQUENCE</scope>
    <source>
        <strain evidence="1">R40</strain>
    </source>
</reference>